<evidence type="ECO:0000313" key="5">
    <source>
        <dbReference type="EMBL" id="MFC0270150.1"/>
    </source>
</evidence>
<feature type="domain" description="Sporulation initiation phosphotransferase B C-terminal" evidence="4">
    <location>
        <begin position="62"/>
        <end position="176"/>
    </location>
</feature>
<keyword evidence="6" id="KW-1185">Reference proteome</keyword>
<keyword evidence="3" id="KW-0418">Kinase</keyword>
<dbReference type="InterPro" id="IPR016120">
    <property type="entry name" value="Sig_transdc_His_kin_SpoOB"/>
</dbReference>
<evidence type="ECO:0000256" key="1">
    <source>
        <dbReference type="ARBA" id="ARBA00022553"/>
    </source>
</evidence>
<sequence length="182" mass="21596">MKRNHNEWGTVDLLSHSRHDWMNKLQLIKGNLSLNKYERVNEIIEEIVIEAQNESKLCNLKMLSFASLLMTYNWIQAHFTLEYEVLGDVVDLSSFDEFMTKWCSSFFYLLNETIDRSRENHLCISIETVPSSDEVRFFFDFNGIITEKEQLQVWLESENAQKFLKQYEISTYELTAMIAIKK</sequence>
<dbReference type="Gene3D" id="3.30.565.30">
    <property type="entry name" value="Sporulation initiation phosphotransferase B (SpoOB), C-terminal domain"/>
    <property type="match status" value="1"/>
</dbReference>
<evidence type="ECO:0000256" key="2">
    <source>
        <dbReference type="ARBA" id="ARBA00022679"/>
    </source>
</evidence>
<dbReference type="InterPro" id="IPR037100">
    <property type="entry name" value="Spo0B_C_sf"/>
</dbReference>
<keyword evidence="2" id="KW-0808">Transferase</keyword>
<dbReference type="SUPFAM" id="SSF55890">
    <property type="entry name" value="Sporulation response regulatory protein Spo0B"/>
    <property type="match status" value="1"/>
</dbReference>
<proteinExistence type="predicted"/>
<evidence type="ECO:0000256" key="3">
    <source>
        <dbReference type="ARBA" id="ARBA00022777"/>
    </source>
</evidence>
<dbReference type="Pfam" id="PF14689">
    <property type="entry name" value="SPOB_a"/>
    <property type="match status" value="1"/>
</dbReference>
<dbReference type="Gene3D" id="1.10.287.130">
    <property type="match status" value="1"/>
</dbReference>
<accession>A0ABV6G8Z8</accession>
<organism evidence="5 6">
    <name type="scientific">Metabacillus herbersteinensis</name>
    <dbReference type="NCBI Taxonomy" id="283816"/>
    <lineage>
        <taxon>Bacteria</taxon>
        <taxon>Bacillati</taxon>
        <taxon>Bacillota</taxon>
        <taxon>Bacilli</taxon>
        <taxon>Bacillales</taxon>
        <taxon>Bacillaceae</taxon>
        <taxon>Metabacillus</taxon>
    </lineage>
</organism>
<dbReference type="InterPro" id="IPR016122">
    <property type="entry name" value="SpoOB_C"/>
</dbReference>
<keyword evidence="1" id="KW-0597">Phosphoprotein</keyword>
<reference evidence="5 6" key="1">
    <citation type="submission" date="2024-09" db="EMBL/GenBank/DDBJ databases">
        <authorList>
            <person name="Sun Q."/>
            <person name="Mori K."/>
        </authorList>
    </citation>
    <scope>NUCLEOTIDE SEQUENCE [LARGE SCALE GENOMIC DNA]</scope>
    <source>
        <strain evidence="5 6">CCM 7228</strain>
    </source>
</reference>
<gene>
    <name evidence="5" type="ORF">ACFFIX_01575</name>
</gene>
<comment type="caution">
    <text evidence="5">The sequence shown here is derived from an EMBL/GenBank/DDBJ whole genome shotgun (WGS) entry which is preliminary data.</text>
</comment>
<dbReference type="EMBL" id="JBHLVO010000001">
    <property type="protein sequence ID" value="MFC0270150.1"/>
    <property type="molecule type" value="Genomic_DNA"/>
</dbReference>
<dbReference type="RefSeq" id="WP_378929814.1">
    <property type="nucleotide sequence ID" value="NZ_JBHLVO010000001.1"/>
</dbReference>
<evidence type="ECO:0000259" key="4">
    <source>
        <dbReference type="SMART" id="SM01317"/>
    </source>
</evidence>
<name>A0ABV6G8Z8_9BACI</name>
<dbReference type="Proteomes" id="UP001589854">
    <property type="component" value="Unassembled WGS sequence"/>
</dbReference>
<dbReference type="InterPro" id="IPR039506">
    <property type="entry name" value="SPOB_a"/>
</dbReference>
<protein>
    <submittedName>
        <fullName evidence="5">Spo0B C-terminal domain-containing protein</fullName>
    </submittedName>
</protein>
<evidence type="ECO:0000313" key="6">
    <source>
        <dbReference type="Proteomes" id="UP001589854"/>
    </source>
</evidence>
<dbReference type="Pfam" id="PF14682">
    <property type="entry name" value="SPOB_ab"/>
    <property type="match status" value="1"/>
</dbReference>
<dbReference type="SMART" id="SM01317">
    <property type="entry name" value="SPOB_ab"/>
    <property type="match status" value="1"/>
</dbReference>